<reference evidence="2" key="1">
    <citation type="submission" date="2022-11" db="UniProtKB">
        <authorList>
            <consortium name="WormBaseParasite"/>
        </authorList>
    </citation>
    <scope>IDENTIFICATION</scope>
</reference>
<dbReference type="AlphaFoldDB" id="A0A915DGV5"/>
<dbReference type="Proteomes" id="UP000887574">
    <property type="component" value="Unplaced"/>
</dbReference>
<organism evidence="1 2">
    <name type="scientific">Ditylenchus dipsaci</name>
    <dbReference type="NCBI Taxonomy" id="166011"/>
    <lineage>
        <taxon>Eukaryota</taxon>
        <taxon>Metazoa</taxon>
        <taxon>Ecdysozoa</taxon>
        <taxon>Nematoda</taxon>
        <taxon>Chromadorea</taxon>
        <taxon>Rhabditida</taxon>
        <taxon>Tylenchina</taxon>
        <taxon>Tylenchomorpha</taxon>
        <taxon>Sphaerularioidea</taxon>
        <taxon>Anguinidae</taxon>
        <taxon>Anguininae</taxon>
        <taxon>Ditylenchus</taxon>
    </lineage>
</organism>
<keyword evidence="1" id="KW-1185">Reference proteome</keyword>
<proteinExistence type="predicted"/>
<dbReference type="WBParaSite" id="jg1932">
    <property type="protein sequence ID" value="jg1932"/>
    <property type="gene ID" value="jg1932"/>
</dbReference>
<evidence type="ECO:0000313" key="2">
    <source>
        <dbReference type="WBParaSite" id="jg1932"/>
    </source>
</evidence>
<evidence type="ECO:0000313" key="1">
    <source>
        <dbReference type="Proteomes" id="UP000887574"/>
    </source>
</evidence>
<protein>
    <submittedName>
        <fullName evidence="2">Uncharacterized protein</fullName>
    </submittedName>
</protein>
<accession>A0A915DGV5</accession>
<sequence length="221" mass="25006">MENLLRNAKYGNLKRFSVTCNDNLSLNVLIRCCDSARRTKGRIIDGGISEAAACTAVSVLMSGLMVSPSNNYAHGYKDYLINPTNGICLWIGTAPWCRGVCPPEFEAIRHHGVRAYYFANDVPDPYFEQLLDWIESLLLQRGQKDPSWGGHWTSRTDAITLVVHMWIVLDELVQVANELQAENLNETGKKKAVCGSIVRYPDFYVKKIMDYYQYNKSGPIF</sequence>
<name>A0A915DGV5_9BILA</name>